<dbReference type="PROSITE" id="PS51450">
    <property type="entry name" value="LRR"/>
    <property type="match status" value="1"/>
</dbReference>
<proteinExistence type="predicted"/>
<reference evidence="3 4" key="1">
    <citation type="submission" date="2024-07" db="EMBL/GenBank/DDBJ databases">
        <authorList>
            <person name="Akdeniz Z."/>
        </authorList>
    </citation>
    <scope>NUCLEOTIDE SEQUENCE [LARGE SCALE GENOMIC DNA]</scope>
</reference>
<accession>A0ABP1GSV6</accession>
<evidence type="ECO:0000256" key="1">
    <source>
        <dbReference type="ARBA" id="ARBA00022614"/>
    </source>
</evidence>
<comment type="caution">
    <text evidence="3">The sequence shown here is derived from an EMBL/GenBank/DDBJ whole genome shotgun (WGS) entry which is preliminary data.</text>
</comment>
<evidence type="ECO:0000313" key="3">
    <source>
        <dbReference type="EMBL" id="CAL5978931.1"/>
    </source>
</evidence>
<evidence type="ECO:0000256" key="2">
    <source>
        <dbReference type="ARBA" id="ARBA00022737"/>
    </source>
</evidence>
<evidence type="ECO:0000313" key="4">
    <source>
        <dbReference type="Proteomes" id="UP001642409"/>
    </source>
</evidence>
<dbReference type="EMBL" id="CAXDID020000009">
    <property type="protein sequence ID" value="CAL5978931.1"/>
    <property type="molecule type" value="Genomic_DNA"/>
</dbReference>
<protein>
    <submittedName>
        <fullName evidence="3">Leucine-rich_repeat domain-containing protein</fullName>
    </submittedName>
</protein>
<gene>
    <name evidence="3" type="ORF">HINF_LOCUS5078</name>
</gene>
<dbReference type="PANTHER" id="PTHR46652:SF3">
    <property type="entry name" value="LEUCINE-RICH REPEAT-CONTAINING PROTEIN 9"/>
    <property type="match status" value="1"/>
</dbReference>
<sequence>MQTQVKQKQQHVNKNWINDQEVLESHSEYETAFEYQNQIIDGVLKLEEDLDLKEIEFIQALNIHKLELINCKKIIPKLQSQTIRELIIEQCDIKSLEEFQLNNLEVLILITEYKFQETSSLVQEMIQFTKLKELVLTGWMVDLGTKFNQITHITRLSLNNCEIRQTKYLSPLTNLQELSLNENKRIDITHIQYLVNLRKLQLNQCGLINLDSLRPLSKLQELDIRENQIVFIQPLAKLEFLTFLNAEINNIIDIEFLERHKNFKQFKFCNKFKPSHYLRKSANIMQLINNPVTSLKYMLEQSNRLKQHCTILKKKMYEYQQQLNDTQKCFIQQTFALFQKLNIFESCQ</sequence>
<dbReference type="Proteomes" id="UP001642409">
    <property type="component" value="Unassembled WGS sequence"/>
</dbReference>
<organism evidence="3 4">
    <name type="scientific">Hexamita inflata</name>
    <dbReference type="NCBI Taxonomy" id="28002"/>
    <lineage>
        <taxon>Eukaryota</taxon>
        <taxon>Metamonada</taxon>
        <taxon>Diplomonadida</taxon>
        <taxon>Hexamitidae</taxon>
        <taxon>Hexamitinae</taxon>
        <taxon>Hexamita</taxon>
    </lineage>
</organism>
<keyword evidence="4" id="KW-1185">Reference proteome</keyword>
<dbReference type="InterPro" id="IPR001611">
    <property type="entry name" value="Leu-rich_rpt"/>
</dbReference>
<name>A0ABP1GSV6_9EUKA</name>
<dbReference type="InterPro" id="IPR032675">
    <property type="entry name" value="LRR_dom_sf"/>
</dbReference>
<dbReference type="SUPFAM" id="SSF52058">
    <property type="entry name" value="L domain-like"/>
    <property type="match status" value="1"/>
</dbReference>
<keyword evidence="1" id="KW-0433">Leucine-rich repeat</keyword>
<dbReference type="Gene3D" id="3.80.10.10">
    <property type="entry name" value="Ribonuclease Inhibitor"/>
    <property type="match status" value="1"/>
</dbReference>
<dbReference type="InterPro" id="IPR050836">
    <property type="entry name" value="SDS22/Internalin_LRR"/>
</dbReference>
<keyword evidence="2" id="KW-0677">Repeat</keyword>
<dbReference type="PANTHER" id="PTHR46652">
    <property type="entry name" value="LEUCINE-RICH REPEAT AND IQ DOMAIN-CONTAINING PROTEIN 1-RELATED"/>
    <property type="match status" value="1"/>
</dbReference>